<sequence>MNTSLVLVSAISVTVSIQREDGDGCLIPKPSSAASSTDKSRPPGNNFDTINLMIDNRPAKAALSCNPIESTKSLILIKSRLKDVIPETSTTLQALSYVDLVVDVIVVNRFGLVAVYPEQFDSLTRFHLSVNG</sequence>
<comment type="caution">
    <text evidence="1">The sequence shown here is derived from an EMBL/GenBank/DDBJ whole genome shotgun (WGS) entry which is preliminary data.</text>
</comment>
<gene>
    <name evidence="1" type="ORF">MJO28_000962</name>
</gene>
<name>A0ACC0F124_9BASI</name>
<dbReference type="Proteomes" id="UP001060170">
    <property type="component" value="Chromosome 1"/>
</dbReference>
<evidence type="ECO:0000313" key="2">
    <source>
        <dbReference type="Proteomes" id="UP001060170"/>
    </source>
</evidence>
<dbReference type="EMBL" id="CM045865">
    <property type="protein sequence ID" value="KAI7962868.1"/>
    <property type="molecule type" value="Genomic_DNA"/>
</dbReference>
<reference evidence="1 2" key="3">
    <citation type="journal article" date="2022" name="Microbiol. Spectr.">
        <title>Folding features and dynamics of 3D genome architecture in plant fungal pathogens.</title>
        <authorList>
            <person name="Xia C."/>
        </authorList>
    </citation>
    <scope>NUCLEOTIDE SEQUENCE [LARGE SCALE GENOMIC DNA]</scope>
    <source>
        <strain evidence="1 2">93-210</strain>
    </source>
</reference>
<proteinExistence type="predicted"/>
<reference evidence="2" key="1">
    <citation type="journal article" date="2018" name="BMC Genomics">
        <title>Genomic insights into host adaptation between the wheat stripe rust pathogen (Puccinia striiformis f. sp. tritici) and the barley stripe rust pathogen (Puccinia striiformis f. sp. hordei).</title>
        <authorList>
            <person name="Xia C."/>
            <person name="Wang M."/>
            <person name="Yin C."/>
            <person name="Cornejo O.E."/>
            <person name="Hulbert S.H."/>
            <person name="Chen X."/>
        </authorList>
    </citation>
    <scope>NUCLEOTIDE SEQUENCE [LARGE SCALE GENOMIC DNA]</scope>
    <source>
        <strain evidence="2">93-210</strain>
    </source>
</reference>
<accession>A0ACC0F124</accession>
<evidence type="ECO:0000313" key="1">
    <source>
        <dbReference type="EMBL" id="KAI7962868.1"/>
    </source>
</evidence>
<keyword evidence="2" id="KW-1185">Reference proteome</keyword>
<organism evidence="1 2">
    <name type="scientific">Puccinia striiformis f. sp. tritici</name>
    <dbReference type="NCBI Taxonomy" id="168172"/>
    <lineage>
        <taxon>Eukaryota</taxon>
        <taxon>Fungi</taxon>
        <taxon>Dikarya</taxon>
        <taxon>Basidiomycota</taxon>
        <taxon>Pucciniomycotina</taxon>
        <taxon>Pucciniomycetes</taxon>
        <taxon>Pucciniales</taxon>
        <taxon>Pucciniaceae</taxon>
        <taxon>Puccinia</taxon>
    </lineage>
</organism>
<reference evidence="2" key="2">
    <citation type="journal article" date="2018" name="Mol. Plant Microbe Interact.">
        <title>Genome sequence resources for the wheat stripe rust pathogen (Puccinia striiformis f. sp. tritici) and the barley stripe rust pathogen (Puccinia striiformis f. sp. hordei).</title>
        <authorList>
            <person name="Xia C."/>
            <person name="Wang M."/>
            <person name="Yin C."/>
            <person name="Cornejo O.E."/>
            <person name="Hulbert S.H."/>
            <person name="Chen X."/>
        </authorList>
    </citation>
    <scope>NUCLEOTIDE SEQUENCE [LARGE SCALE GENOMIC DNA]</scope>
    <source>
        <strain evidence="2">93-210</strain>
    </source>
</reference>
<protein>
    <submittedName>
        <fullName evidence="1">Uncharacterized protein</fullName>
    </submittedName>
</protein>